<dbReference type="EMBL" id="RSEC01000059">
    <property type="protein sequence ID" value="RSD11806.1"/>
    <property type="molecule type" value="Genomic_DNA"/>
</dbReference>
<name>A0A3R9F5E2_9PSEU</name>
<dbReference type="Gene3D" id="1.10.10.10">
    <property type="entry name" value="Winged helix-like DNA-binding domain superfamily/Winged helix DNA-binding domain"/>
    <property type="match status" value="1"/>
</dbReference>
<keyword evidence="2" id="KW-1185">Reference proteome</keyword>
<gene>
    <name evidence="1" type="ORF">EIY87_34195</name>
</gene>
<accession>A0A3R9F5E2</accession>
<organism evidence="1 2">
    <name type="scientific">Amycolatopsis eburnea</name>
    <dbReference type="NCBI Taxonomy" id="2267691"/>
    <lineage>
        <taxon>Bacteria</taxon>
        <taxon>Bacillati</taxon>
        <taxon>Actinomycetota</taxon>
        <taxon>Actinomycetes</taxon>
        <taxon>Pseudonocardiales</taxon>
        <taxon>Pseudonocardiaceae</taxon>
        <taxon>Amycolatopsis</taxon>
    </lineage>
</organism>
<reference evidence="1 2" key="1">
    <citation type="submission" date="2018-12" db="EMBL/GenBank/DDBJ databases">
        <title>Amycolatopsis eburnea sp. nov. actinomycete associate with arbuscular mycorrhiza fungal spore.</title>
        <authorList>
            <person name="Lumyong S."/>
            <person name="Chaiya L."/>
        </authorList>
    </citation>
    <scope>NUCLEOTIDE SEQUENCE [LARGE SCALE GENOMIC DNA]</scope>
    <source>
        <strain evidence="1 2">GLM-1</strain>
    </source>
</reference>
<dbReference type="AlphaFoldDB" id="A0A3R9F5E2"/>
<dbReference type="Proteomes" id="UP000267081">
    <property type="component" value="Unassembled WGS sequence"/>
</dbReference>
<dbReference type="InterPro" id="IPR036388">
    <property type="entry name" value="WH-like_DNA-bd_sf"/>
</dbReference>
<protein>
    <submittedName>
        <fullName evidence="1">ArsR family transcriptional regulator</fullName>
    </submittedName>
</protein>
<proteinExistence type="predicted"/>
<evidence type="ECO:0000313" key="2">
    <source>
        <dbReference type="Proteomes" id="UP000267081"/>
    </source>
</evidence>
<dbReference type="OrthoDB" id="3399802at2"/>
<comment type="caution">
    <text evidence="1">The sequence shown here is derived from an EMBL/GenBank/DDBJ whole genome shotgun (WGS) entry which is preliminary data.</text>
</comment>
<dbReference type="InterPro" id="IPR036390">
    <property type="entry name" value="WH_DNA-bd_sf"/>
</dbReference>
<dbReference type="SUPFAM" id="SSF46785">
    <property type="entry name" value="Winged helix' DNA-binding domain"/>
    <property type="match status" value="1"/>
</dbReference>
<sequence length="225" mass="24471">MRERPLTDATSRAAPGESRARVLDLLRAAAEPLGVQQVAAAANLHANTARFHLDNLVDTGLAERHVEERTQPGRPRMVYRATVQDAGQRSYRLLATMLTTLVAGELPQPRQAAITAGREWGRYLAERPAPFERVDAEEGIRRLSAVLADAGFAPGAVEDDGHPVIPLRHCPFREIAQQHQAVVCSLHLGLMQGVLAEVRAPVDAHRLDPFVEPSLCLAHLAVSSS</sequence>
<dbReference type="Pfam" id="PF12840">
    <property type="entry name" value="HTH_20"/>
    <property type="match status" value="1"/>
</dbReference>
<dbReference type="RefSeq" id="WP_125314031.1">
    <property type="nucleotide sequence ID" value="NZ_RSEC01000059.1"/>
</dbReference>
<evidence type="ECO:0000313" key="1">
    <source>
        <dbReference type="EMBL" id="RSD11806.1"/>
    </source>
</evidence>